<sequence>MTFVGGSTSPFAMRFEFIHRHTATCAGDLLLTLTNFYKRFSSQEITFSYTIAFVLSAWSCWWLWRFLIKPAIYPESPRPAQYFIPYVGNLFAMMQSSHGLYSRIVSRRKDSSIFSITVMGDELYIATSPADISTILKETKSLTFDPIIRLILGEFGMAKESLDALFEPRQKYNNRSWMDRQHDIFRSQMHPASDKGEALSTRILRNIDQSMQSSLLSDARLLSAVRPGKKALSLWKLCSHVLVDASTRAFWGDSLVHIAPDFVDNYLAFDAAYWKRDKSKKDANGCRQKNLIALEKWLRSPKEERSDASWLVKSLEQDYHDMRITDDAQIAAQYFLYHEVINANAFKSCFWLLAHVFFDKKLRADLEEEMLPAVQRRDQQVEVDIHYLLNECHLLGSVYEETLRLCSDPTGIRQVVQETKIGRKTVYPGRKLLMPYRQMHLDDVAFGASTDQFIATRFLNNKLLSKAENFRPFGGGNGHCPGRFLARREVYMFAAILLIRFEVELSSSSEMPVIDEKAPTGGILRPVAGHDVLLDVQLRTN</sequence>
<organism evidence="8 9">
    <name type="scientific">Colletotrichum higginsianum (strain IMI 349063)</name>
    <name type="common">Crucifer anthracnose fungus</name>
    <dbReference type="NCBI Taxonomy" id="759273"/>
    <lineage>
        <taxon>Eukaryota</taxon>
        <taxon>Fungi</taxon>
        <taxon>Dikarya</taxon>
        <taxon>Ascomycota</taxon>
        <taxon>Pezizomycotina</taxon>
        <taxon>Sordariomycetes</taxon>
        <taxon>Hypocreomycetidae</taxon>
        <taxon>Glomerellales</taxon>
        <taxon>Glomerellaceae</taxon>
        <taxon>Colletotrichum</taxon>
        <taxon>Colletotrichum destructivum species complex</taxon>
    </lineage>
</organism>
<evidence type="ECO:0000256" key="2">
    <source>
        <dbReference type="ARBA" id="ARBA00010617"/>
    </source>
</evidence>
<dbReference type="CDD" id="cd11040">
    <property type="entry name" value="CYP7_CYP8-like"/>
    <property type="match status" value="1"/>
</dbReference>
<evidence type="ECO:0000313" key="8">
    <source>
        <dbReference type="EMBL" id="OBR03090.1"/>
    </source>
</evidence>
<keyword evidence="9" id="KW-1185">Reference proteome</keyword>
<keyword evidence="6" id="KW-0560">Oxidoreductase</keyword>
<keyword evidence="4 7" id="KW-0479">Metal-binding</keyword>
<name>A0A1B7XTL2_COLHI</name>
<evidence type="ECO:0000256" key="6">
    <source>
        <dbReference type="ARBA" id="ARBA00023033"/>
    </source>
</evidence>
<evidence type="ECO:0000256" key="1">
    <source>
        <dbReference type="ARBA" id="ARBA00001971"/>
    </source>
</evidence>
<keyword evidence="6" id="KW-0503">Monooxygenase</keyword>
<dbReference type="GO" id="GO:0016705">
    <property type="term" value="F:oxidoreductase activity, acting on paired donors, with incorporation or reduction of molecular oxygen"/>
    <property type="evidence" value="ECO:0007669"/>
    <property type="project" value="InterPro"/>
</dbReference>
<dbReference type="SUPFAM" id="SSF48264">
    <property type="entry name" value="Cytochrome P450"/>
    <property type="match status" value="1"/>
</dbReference>
<dbReference type="RefSeq" id="XP_018151608.1">
    <property type="nucleotide sequence ID" value="XM_018309290.1"/>
</dbReference>
<dbReference type="KEGG" id="chig:CH63R_14316"/>
<keyword evidence="5 7" id="KW-0408">Iron</keyword>
<proteinExistence type="inferred from homology"/>
<gene>
    <name evidence="8" type="ORF">CH63R_14316</name>
</gene>
<dbReference type="InterPro" id="IPR036396">
    <property type="entry name" value="Cyt_P450_sf"/>
</dbReference>
<evidence type="ECO:0000256" key="7">
    <source>
        <dbReference type="PIRSR" id="PIRSR602403-1"/>
    </source>
</evidence>
<dbReference type="PANTHER" id="PTHR24304">
    <property type="entry name" value="CYTOCHROME P450 FAMILY 7"/>
    <property type="match status" value="1"/>
</dbReference>
<accession>A0A1B7XTL2</accession>
<dbReference type="PRINTS" id="PR00465">
    <property type="entry name" value="EP450IV"/>
</dbReference>
<dbReference type="GO" id="GO:0020037">
    <property type="term" value="F:heme binding"/>
    <property type="evidence" value="ECO:0007669"/>
    <property type="project" value="InterPro"/>
</dbReference>
<dbReference type="Proteomes" id="UP000092177">
    <property type="component" value="Chromosome 10"/>
</dbReference>
<evidence type="ECO:0000256" key="4">
    <source>
        <dbReference type="ARBA" id="ARBA00022723"/>
    </source>
</evidence>
<dbReference type="GeneID" id="28873397"/>
<dbReference type="GO" id="GO:0008395">
    <property type="term" value="F:steroid hydroxylase activity"/>
    <property type="evidence" value="ECO:0007669"/>
    <property type="project" value="TreeGrafter"/>
</dbReference>
<keyword evidence="3 7" id="KW-0349">Heme</keyword>
<comment type="cofactor">
    <cofactor evidence="1 7">
        <name>heme</name>
        <dbReference type="ChEBI" id="CHEBI:30413"/>
    </cofactor>
</comment>
<dbReference type="InterPro" id="IPR001128">
    <property type="entry name" value="Cyt_P450"/>
</dbReference>
<dbReference type="AlphaFoldDB" id="A0A1B7XTL2"/>
<dbReference type="InterPro" id="IPR002403">
    <property type="entry name" value="Cyt_P450_E_grp-IV"/>
</dbReference>
<dbReference type="VEuPathDB" id="FungiDB:CH63R_14316"/>
<dbReference type="GO" id="GO:0005506">
    <property type="term" value="F:iron ion binding"/>
    <property type="evidence" value="ECO:0007669"/>
    <property type="project" value="InterPro"/>
</dbReference>
<comment type="similarity">
    <text evidence="2">Belongs to the cytochrome P450 family.</text>
</comment>
<dbReference type="InterPro" id="IPR050529">
    <property type="entry name" value="CYP450_sterol_14alpha_dmase"/>
</dbReference>
<evidence type="ECO:0000313" key="9">
    <source>
        <dbReference type="Proteomes" id="UP000092177"/>
    </source>
</evidence>
<evidence type="ECO:0000256" key="5">
    <source>
        <dbReference type="ARBA" id="ARBA00023004"/>
    </source>
</evidence>
<evidence type="ECO:0000256" key="3">
    <source>
        <dbReference type="ARBA" id="ARBA00022617"/>
    </source>
</evidence>
<feature type="binding site" description="axial binding residue" evidence="7">
    <location>
        <position position="480"/>
    </location>
    <ligand>
        <name>heme</name>
        <dbReference type="ChEBI" id="CHEBI:30413"/>
    </ligand>
    <ligandPart>
        <name>Fe</name>
        <dbReference type="ChEBI" id="CHEBI:18248"/>
    </ligandPart>
</feature>
<dbReference type="Pfam" id="PF00067">
    <property type="entry name" value="p450"/>
    <property type="match status" value="1"/>
</dbReference>
<reference evidence="9" key="1">
    <citation type="journal article" date="2017" name="BMC Genomics">
        <title>Gapless genome assembly of Colletotrichum higginsianum reveals chromosome structure and association of transposable elements with secondary metabolite gene clusters.</title>
        <authorList>
            <person name="Dallery J.-F."/>
            <person name="Lapalu N."/>
            <person name="Zampounis A."/>
            <person name="Pigne S."/>
            <person name="Luyten I."/>
            <person name="Amselem J."/>
            <person name="Wittenberg A.H.J."/>
            <person name="Zhou S."/>
            <person name="de Queiroz M.V."/>
            <person name="Robin G.P."/>
            <person name="Auger A."/>
            <person name="Hainaut M."/>
            <person name="Henrissat B."/>
            <person name="Kim K.-T."/>
            <person name="Lee Y.-H."/>
            <person name="Lespinet O."/>
            <person name="Schwartz D.C."/>
            <person name="Thon M.R."/>
            <person name="O'Connell R.J."/>
        </authorList>
    </citation>
    <scope>NUCLEOTIDE SEQUENCE [LARGE SCALE GENOMIC DNA]</scope>
    <source>
        <strain evidence="9">IMI 349063</strain>
    </source>
</reference>
<dbReference type="Gene3D" id="1.10.630.10">
    <property type="entry name" value="Cytochrome P450"/>
    <property type="match status" value="1"/>
</dbReference>
<dbReference type="EMBL" id="LTAN01000010">
    <property type="protein sequence ID" value="OBR03090.1"/>
    <property type="molecule type" value="Genomic_DNA"/>
</dbReference>
<dbReference type="PANTHER" id="PTHR24304:SF2">
    <property type="entry name" value="24-HYDROXYCHOLESTEROL 7-ALPHA-HYDROXYLASE"/>
    <property type="match status" value="1"/>
</dbReference>
<comment type="caution">
    <text evidence="8">The sequence shown here is derived from an EMBL/GenBank/DDBJ whole genome shotgun (WGS) entry which is preliminary data.</text>
</comment>
<protein>
    <submittedName>
        <fullName evidence="8">Prostacyclin synthase</fullName>
    </submittedName>
</protein>